<dbReference type="RefSeq" id="WP_157028490.1">
    <property type="nucleotide sequence ID" value="NZ_WQMS01000024.1"/>
</dbReference>
<feature type="region of interest" description="Disordered" evidence="1">
    <location>
        <begin position="1"/>
        <end position="35"/>
    </location>
</feature>
<dbReference type="AlphaFoldDB" id="A0A6I4J9J1"/>
<gene>
    <name evidence="2" type="ORF">GON01_16485</name>
</gene>
<dbReference type="EMBL" id="WQMS01000024">
    <property type="protein sequence ID" value="MVO79531.1"/>
    <property type="molecule type" value="Genomic_DNA"/>
</dbReference>
<evidence type="ECO:0000256" key="1">
    <source>
        <dbReference type="SAM" id="MobiDB-lite"/>
    </source>
</evidence>
<evidence type="ECO:0000313" key="2">
    <source>
        <dbReference type="EMBL" id="MVO79531.1"/>
    </source>
</evidence>
<feature type="region of interest" description="Disordered" evidence="1">
    <location>
        <begin position="63"/>
        <end position="102"/>
    </location>
</feature>
<name>A0A6I4J9J1_9SPHN</name>
<organism evidence="2 3">
    <name type="scientific">Sphingomonas horti</name>
    <dbReference type="NCBI Taxonomy" id="2682842"/>
    <lineage>
        <taxon>Bacteria</taxon>
        <taxon>Pseudomonadati</taxon>
        <taxon>Pseudomonadota</taxon>
        <taxon>Alphaproteobacteria</taxon>
        <taxon>Sphingomonadales</taxon>
        <taxon>Sphingomonadaceae</taxon>
        <taxon>Sphingomonas</taxon>
    </lineage>
</organism>
<feature type="compositionally biased region" description="Basic and acidic residues" evidence="1">
    <location>
        <begin position="23"/>
        <end position="35"/>
    </location>
</feature>
<sequence length="142" mass="15305">MTSTPPKNTANFSAFSSADEASQADRADARGAGTSEERKVLALEMIADQLALIHADLCAIDDFSRGGSSTETALDKGEAERDRWDNEGGGFTEESDWDPDITRSTEQQYAVGGYRYTDLQHAIAQAKRARRATASGEQELAG</sequence>
<protein>
    <submittedName>
        <fullName evidence="2">Uncharacterized protein</fullName>
    </submittedName>
</protein>
<proteinExistence type="predicted"/>
<accession>A0A6I4J9J1</accession>
<reference evidence="2 3" key="1">
    <citation type="submission" date="2019-12" db="EMBL/GenBank/DDBJ databases">
        <authorList>
            <person name="Huq M.A."/>
        </authorList>
    </citation>
    <scope>NUCLEOTIDE SEQUENCE [LARGE SCALE GENOMIC DNA]</scope>
    <source>
        <strain evidence="2 3">MAH-20</strain>
    </source>
</reference>
<keyword evidence="3" id="KW-1185">Reference proteome</keyword>
<feature type="compositionally biased region" description="Polar residues" evidence="1">
    <location>
        <begin position="1"/>
        <end position="20"/>
    </location>
</feature>
<feature type="compositionally biased region" description="Basic and acidic residues" evidence="1">
    <location>
        <begin position="73"/>
        <end position="86"/>
    </location>
</feature>
<comment type="caution">
    <text evidence="2">The sequence shown here is derived from an EMBL/GenBank/DDBJ whole genome shotgun (WGS) entry which is preliminary data.</text>
</comment>
<dbReference type="Proteomes" id="UP000441389">
    <property type="component" value="Unassembled WGS sequence"/>
</dbReference>
<evidence type="ECO:0000313" key="3">
    <source>
        <dbReference type="Proteomes" id="UP000441389"/>
    </source>
</evidence>